<dbReference type="PANTHER" id="PTHR45848">
    <property type="entry name" value="DUAL SPECIFICITY PROTEIN PHOSPHATASE 12 FAMILY MEMBER"/>
    <property type="match status" value="1"/>
</dbReference>
<dbReference type="SUPFAM" id="SSF52799">
    <property type="entry name" value="(Phosphotyrosine protein) phosphatases II"/>
    <property type="match status" value="1"/>
</dbReference>
<evidence type="ECO:0000256" key="4">
    <source>
        <dbReference type="ARBA" id="ARBA00022912"/>
    </source>
</evidence>
<dbReference type="PROSITE" id="PS00383">
    <property type="entry name" value="TYR_PHOSPHATASE_1"/>
    <property type="match status" value="1"/>
</dbReference>
<evidence type="ECO:0000259" key="5">
    <source>
        <dbReference type="PROSITE" id="PS50054"/>
    </source>
</evidence>
<comment type="caution">
    <text evidence="7">The sequence shown here is derived from an EMBL/GenBank/DDBJ whole genome shotgun (WGS) entry which is preliminary data.</text>
</comment>
<dbReference type="Proteomes" id="UP000053237">
    <property type="component" value="Unassembled WGS sequence"/>
</dbReference>
<sequence>MQHKINAVISLGTGSIAPSSIASIVIDILDMEHELILPHMEACFAFIRTHESSQKDLNGVLVHCAYGQSRSATICIAYLMQAFKWTLIKAYQTVQRARPCISVNKGFLAQLALFQRMEFDTGIRGNSAAHAEYRTMVTAAERTKAGVVRLYEALEASCKVKYHCKKCNQLLGTSSNQIGHNQVDERTSRCAFVYVEPMPWMLAHANLAMDKGKLICKSCKAKLGSWNWHGLQCSCDHFIKPSFQLVPSRLDQRHLC</sequence>
<evidence type="ECO:0000256" key="1">
    <source>
        <dbReference type="ARBA" id="ARBA00008601"/>
    </source>
</evidence>
<dbReference type="STRING" id="65357.A0A024GRH9"/>
<evidence type="ECO:0000313" key="8">
    <source>
        <dbReference type="Proteomes" id="UP000053237"/>
    </source>
</evidence>
<dbReference type="GO" id="GO:0004725">
    <property type="term" value="F:protein tyrosine phosphatase activity"/>
    <property type="evidence" value="ECO:0007669"/>
    <property type="project" value="UniProtKB-EC"/>
</dbReference>
<evidence type="ECO:0000256" key="2">
    <source>
        <dbReference type="ARBA" id="ARBA00013064"/>
    </source>
</evidence>
<dbReference type="InterPro" id="IPR000340">
    <property type="entry name" value="Dual-sp_phosphatase_cat-dom"/>
</dbReference>
<dbReference type="AlphaFoldDB" id="A0A024GRH9"/>
<dbReference type="InterPro" id="IPR020422">
    <property type="entry name" value="TYR_PHOSPHATASE_DUAL_dom"/>
</dbReference>
<gene>
    <name evidence="7" type="ORF">BN9_108420</name>
</gene>
<organism evidence="7 8">
    <name type="scientific">Albugo candida</name>
    <dbReference type="NCBI Taxonomy" id="65357"/>
    <lineage>
        <taxon>Eukaryota</taxon>
        <taxon>Sar</taxon>
        <taxon>Stramenopiles</taxon>
        <taxon>Oomycota</taxon>
        <taxon>Peronosporomycetes</taxon>
        <taxon>Albuginales</taxon>
        <taxon>Albuginaceae</taxon>
        <taxon>Albugo</taxon>
    </lineage>
</organism>
<accession>A0A024GRH9</accession>
<dbReference type="EMBL" id="CAIX01000305">
    <property type="protein sequence ID" value="CCI49504.1"/>
    <property type="molecule type" value="Genomic_DNA"/>
</dbReference>
<comment type="similarity">
    <text evidence="1">Belongs to the protein-tyrosine phosphatase family. Non-receptor class dual specificity subfamily.</text>
</comment>
<evidence type="ECO:0000313" key="7">
    <source>
        <dbReference type="EMBL" id="CCI49504.1"/>
    </source>
</evidence>
<dbReference type="CDD" id="cd14498">
    <property type="entry name" value="DSP"/>
    <property type="match status" value="1"/>
</dbReference>
<dbReference type="InterPro" id="IPR029021">
    <property type="entry name" value="Prot-tyrosine_phosphatase-like"/>
</dbReference>
<dbReference type="PANTHER" id="PTHR45848:SF4">
    <property type="entry name" value="DUAL SPECIFICITY PROTEIN PHOSPHATASE 12"/>
    <property type="match status" value="1"/>
</dbReference>
<dbReference type="SMART" id="SM00195">
    <property type="entry name" value="DSPc"/>
    <property type="match status" value="1"/>
</dbReference>
<name>A0A024GRH9_9STRA</name>
<reference evidence="7 8" key="1">
    <citation type="submission" date="2012-05" db="EMBL/GenBank/DDBJ databases">
        <title>Recombination and specialization in a pathogen metapopulation.</title>
        <authorList>
            <person name="Gardiner A."/>
            <person name="Kemen E."/>
            <person name="Schultz-Larsen T."/>
            <person name="MacLean D."/>
            <person name="Van Oosterhout C."/>
            <person name="Jones J.D.G."/>
        </authorList>
    </citation>
    <scope>NUCLEOTIDE SEQUENCE [LARGE SCALE GENOMIC DNA]</scope>
    <source>
        <strain evidence="7 8">Ac Nc2</strain>
    </source>
</reference>
<feature type="domain" description="Tyrosine-protein phosphatase" evidence="5">
    <location>
        <begin position="1"/>
        <end position="120"/>
    </location>
</feature>
<dbReference type="InterPro" id="IPR000387">
    <property type="entry name" value="Tyr_Pase_dom"/>
</dbReference>
<dbReference type="OrthoDB" id="2017893at2759"/>
<dbReference type="PROSITE" id="PS50054">
    <property type="entry name" value="TYR_PHOSPHATASE_DUAL"/>
    <property type="match status" value="1"/>
</dbReference>
<evidence type="ECO:0000256" key="3">
    <source>
        <dbReference type="ARBA" id="ARBA00022801"/>
    </source>
</evidence>
<feature type="domain" description="Tyrosine specific protein phosphatases" evidence="6">
    <location>
        <begin position="44"/>
        <end position="99"/>
    </location>
</feature>
<keyword evidence="4" id="KW-0904">Protein phosphatase</keyword>
<dbReference type="Gene3D" id="3.90.190.10">
    <property type="entry name" value="Protein tyrosine phosphatase superfamily"/>
    <property type="match status" value="1"/>
</dbReference>
<keyword evidence="8" id="KW-1185">Reference proteome</keyword>
<proteinExistence type="inferred from homology"/>
<dbReference type="GO" id="GO:0008138">
    <property type="term" value="F:protein tyrosine/serine/threonine phosphatase activity"/>
    <property type="evidence" value="ECO:0007669"/>
    <property type="project" value="TreeGrafter"/>
</dbReference>
<dbReference type="Pfam" id="PF00782">
    <property type="entry name" value="DSPc"/>
    <property type="match status" value="1"/>
</dbReference>
<dbReference type="InterPro" id="IPR016130">
    <property type="entry name" value="Tyr_Pase_AS"/>
</dbReference>
<keyword evidence="3" id="KW-0378">Hydrolase</keyword>
<protein>
    <recommendedName>
        <fullName evidence="2">protein-tyrosine-phosphatase</fullName>
        <ecNumber evidence="2">3.1.3.48</ecNumber>
    </recommendedName>
</protein>
<dbReference type="PROSITE" id="PS50056">
    <property type="entry name" value="TYR_PHOSPHATASE_2"/>
    <property type="match status" value="1"/>
</dbReference>
<dbReference type="EC" id="3.1.3.48" evidence="2"/>
<dbReference type="InParanoid" id="A0A024GRH9"/>
<evidence type="ECO:0000259" key="6">
    <source>
        <dbReference type="PROSITE" id="PS50056"/>
    </source>
</evidence>